<accession>A0ABS8WHN2</accession>
<dbReference type="Proteomes" id="UP000823775">
    <property type="component" value="Unassembled WGS sequence"/>
</dbReference>
<gene>
    <name evidence="1" type="ORF">HAX54_045482</name>
</gene>
<evidence type="ECO:0000313" key="1">
    <source>
        <dbReference type="EMBL" id="MCE3049659.1"/>
    </source>
</evidence>
<dbReference type="EMBL" id="JACEIK010007048">
    <property type="protein sequence ID" value="MCE3049659.1"/>
    <property type="molecule type" value="Genomic_DNA"/>
</dbReference>
<evidence type="ECO:0000313" key="2">
    <source>
        <dbReference type="Proteomes" id="UP000823775"/>
    </source>
</evidence>
<sequence>MGKIPCLSYVLVWGKEVDITPEVINSIYWAYPIHFGMGFARRMEDRYDQYAWVASIIVETYLFNIYWTSQIGIKWPVINAQSVKLANSIHPMIQYAIKTTMKPVVEKLGSFCAWVDVLEDEVAGLREEIESQKAMVFPMGIDLNILTLGSDSSSEDRSPPNDWCVGVRQVEMHEDE</sequence>
<proteinExistence type="predicted"/>
<protein>
    <submittedName>
        <fullName evidence="1">Uncharacterized protein</fullName>
    </submittedName>
</protein>
<organism evidence="1 2">
    <name type="scientific">Datura stramonium</name>
    <name type="common">Jimsonweed</name>
    <name type="synonym">Common thornapple</name>
    <dbReference type="NCBI Taxonomy" id="4076"/>
    <lineage>
        <taxon>Eukaryota</taxon>
        <taxon>Viridiplantae</taxon>
        <taxon>Streptophyta</taxon>
        <taxon>Embryophyta</taxon>
        <taxon>Tracheophyta</taxon>
        <taxon>Spermatophyta</taxon>
        <taxon>Magnoliopsida</taxon>
        <taxon>eudicotyledons</taxon>
        <taxon>Gunneridae</taxon>
        <taxon>Pentapetalae</taxon>
        <taxon>asterids</taxon>
        <taxon>lamiids</taxon>
        <taxon>Solanales</taxon>
        <taxon>Solanaceae</taxon>
        <taxon>Solanoideae</taxon>
        <taxon>Datureae</taxon>
        <taxon>Datura</taxon>
    </lineage>
</organism>
<comment type="caution">
    <text evidence="1">The sequence shown here is derived from an EMBL/GenBank/DDBJ whole genome shotgun (WGS) entry which is preliminary data.</text>
</comment>
<keyword evidence="2" id="KW-1185">Reference proteome</keyword>
<reference evidence="1 2" key="1">
    <citation type="journal article" date="2021" name="BMC Genomics">
        <title>Datura genome reveals duplications of psychoactive alkaloid biosynthetic genes and high mutation rate following tissue culture.</title>
        <authorList>
            <person name="Rajewski A."/>
            <person name="Carter-House D."/>
            <person name="Stajich J."/>
            <person name="Litt A."/>
        </authorList>
    </citation>
    <scope>NUCLEOTIDE SEQUENCE [LARGE SCALE GENOMIC DNA]</scope>
    <source>
        <strain evidence="1">AR-01</strain>
    </source>
</reference>
<name>A0ABS8WHN2_DATST</name>